<protein>
    <submittedName>
        <fullName evidence="2">Uncharacterized protein</fullName>
    </submittedName>
</protein>
<evidence type="ECO:0000313" key="2">
    <source>
        <dbReference type="EMBL" id="CAF1679160.1"/>
    </source>
</evidence>
<dbReference type="Proteomes" id="UP000663877">
    <property type="component" value="Unassembled WGS sequence"/>
</dbReference>
<accession>A0A816GWE4</accession>
<dbReference type="EMBL" id="CAJNOI010007801">
    <property type="protein sequence ID" value="CAF1591979.1"/>
    <property type="molecule type" value="Genomic_DNA"/>
</dbReference>
<reference evidence="2" key="1">
    <citation type="submission" date="2021-02" db="EMBL/GenBank/DDBJ databases">
        <authorList>
            <person name="Nowell W R."/>
        </authorList>
    </citation>
    <scope>NUCLEOTIDE SEQUENCE</scope>
</reference>
<keyword evidence="3" id="KW-1185">Reference proteome</keyword>
<proteinExistence type="predicted"/>
<name>A0A816GWE4_9BILA</name>
<gene>
    <name evidence="1" type="ORF">BJG266_LOCUS49723</name>
    <name evidence="2" type="ORF">QVE165_LOCUS66811</name>
</gene>
<comment type="caution">
    <text evidence="2">The sequence shown here is derived from an EMBL/GenBank/DDBJ whole genome shotgun (WGS) entry which is preliminary data.</text>
</comment>
<dbReference type="Proteomes" id="UP000663832">
    <property type="component" value="Unassembled WGS sequence"/>
</dbReference>
<organism evidence="2 3">
    <name type="scientific">Adineta steineri</name>
    <dbReference type="NCBI Taxonomy" id="433720"/>
    <lineage>
        <taxon>Eukaryota</taxon>
        <taxon>Metazoa</taxon>
        <taxon>Spiralia</taxon>
        <taxon>Gnathifera</taxon>
        <taxon>Rotifera</taxon>
        <taxon>Eurotatoria</taxon>
        <taxon>Bdelloidea</taxon>
        <taxon>Adinetida</taxon>
        <taxon>Adinetidae</taxon>
        <taxon>Adineta</taxon>
    </lineage>
</organism>
<evidence type="ECO:0000313" key="1">
    <source>
        <dbReference type="EMBL" id="CAF1591979.1"/>
    </source>
</evidence>
<dbReference type="AlphaFoldDB" id="A0A816GWE4"/>
<dbReference type="EMBL" id="CAJNOM010008243">
    <property type="protein sequence ID" value="CAF1679160.1"/>
    <property type="molecule type" value="Genomic_DNA"/>
</dbReference>
<sequence length="72" mass="8547">MVDIVYLKDIVNFPADRSTRNNLVFLVGNYLYTIWTYRNIVRHQHHRNQDLDPSIAIRRFIAATKELPFDNG</sequence>
<evidence type="ECO:0000313" key="3">
    <source>
        <dbReference type="Proteomes" id="UP000663832"/>
    </source>
</evidence>